<feature type="transmembrane region" description="Helical" evidence="1">
    <location>
        <begin position="159"/>
        <end position="176"/>
    </location>
</feature>
<feature type="transmembrane region" description="Helical" evidence="1">
    <location>
        <begin position="110"/>
        <end position="129"/>
    </location>
</feature>
<evidence type="ECO:0000313" key="2">
    <source>
        <dbReference type="EMBL" id="DAF51811.1"/>
    </source>
</evidence>
<keyword evidence="1" id="KW-0472">Membrane</keyword>
<evidence type="ECO:0000256" key="1">
    <source>
        <dbReference type="SAM" id="Phobius"/>
    </source>
</evidence>
<name>A0A8S5SLW7_9CAUD</name>
<accession>A0A8S5SLW7</accession>
<protein>
    <submittedName>
        <fullName evidence="2">Uncharacterized protein</fullName>
    </submittedName>
</protein>
<keyword evidence="1" id="KW-1133">Transmembrane helix</keyword>
<feature type="transmembrane region" description="Helical" evidence="1">
    <location>
        <begin position="7"/>
        <end position="26"/>
    </location>
</feature>
<proteinExistence type="predicted"/>
<sequence>MLPVINSLVSFVIFLLFPFIIIWTFLKYSLNHLVQVGVCLITSFIYFAIILLIAGFLFKLFGKIFYKGNKILSWVLFFAISICFSAIYLYNMLTNFFVIHSSGITSNLYTILSSFCTISFSSFIISLYLKANKFIGALVDINNMAMFISIIVVLLFQNIFILKTCFSALVIIMLIIETRHISKNSNYYDYFIQEYSDRYE</sequence>
<organism evidence="2">
    <name type="scientific">Podoviridae sp. ctHMt20</name>
    <dbReference type="NCBI Taxonomy" id="2827728"/>
    <lineage>
        <taxon>Viruses</taxon>
        <taxon>Duplodnaviria</taxon>
        <taxon>Heunggongvirae</taxon>
        <taxon>Uroviricota</taxon>
        <taxon>Caudoviricetes</taxon>
    </lineage>
</organism>
<feature type="transmembrane region" description="Helical" evidence="1">
    <location>
        <begin position="32"/>
        <end position="59"/>
    </location>
</feature>
<dbReference type="EMBL" id="BK032622">
    <property type="protein sequence ID" value="DAF51811.1"/>
    <property type="molecule type" value="Genomic_DNA"/>
</dbReference>
<keyword evidence="1" id="KW-0812">Transmembrane</keyword>
<feature type="transmembrane region" description="Helical" evidence="1">
    <location>
        <begin position="134"/>
        <end position="153"/>
    </location>
</feature>
<reference evidence="2" key="1">
    <citation type="journal article" date="2021" name="Proc. Natl. Acad. Sci. U.S.A.">
        <title>A Catalog of Tens of Thousands of Viruses from Human Metagenomes Reveals Hidden Associations with Chronic Diseases.</title>
        <authorList>
            <person name="Tisza M.J."/>
            <person name="Buck C.B."/>
        </authorList>
    </citation>
    <scope>NUCLEOTIDE SEQUENCE</scope>
    <source>
        <strain evidence="2">CtHMt20</strain>
    </source>
</reference>
<feature type="transmembrane region" description="Helical" evidence="1">
    <location>
        <begin position="71"/>
        <end position="90"/>
    </location>
</feature>